<name>C6LAN0_9FIRM</name>
<feature type="region of interest" description="Disordered" evidence="1">
    <location>
        <begin position="1"/>
        <end position="30"/>
    </location>
</feature>
<keyword evidence="4" id="KW-1185">Reference proteome</keyword>
<dbReference type="InterPro" id="IPR008875">
    <property type="entry name" value="TraX"/>
</dbReference>
<feature type="transmembrane region" description="Helical" evidence="2">
    <location>
        <begin position="266"/>
        <end position="286"/>
    </location>
</feature>
<comment type="caution">
    <text evidence="3">The sequence shown here is derived from an EMBL/GenBank/DDBJ whole genome shotgun (WGS) entry which is preliminary data.</text>
</comment>
<feature type="transmembrane region" description="Helical" evidence="2">
    <location>
        <begin position="184"/>
        <end position="203"/>
    </location>
</feature>
<feature type="compositionally biased region" description="Basic and acidic residues" evidence="1">
    <location>
        <begin position="1"/>
        <end position="27"/>
    </location>
</feature>
<keyword evidence="2" id="KW-1133">Transmembrane helix</keyword>
<evidence type="ECO:0000256" key="1">
    <source>
        <dbReference type="SAM" id="MobiDB-lite"/>
    </source>
</evidence>
<evidence type="ECO:0000313" key="3">
    <source>
        <dbReference type="EMBL" id="EET62637.1"/>
    </source>
</evidence>
<dbReference type="Proteomes" id="UP000005561">
    <property type="component" value="Unassembled WGS sequence"/>
</dbReference>
<evidence type="ECO:0000256" key="2">
    <source>
        <dbReference type="SAM" id="Phobius"/>
    </source>
</evidence>
<reference evidence="3" key="1">
    <citation type="submission" date="2009-07" db="EMBL/GenBank/DDBJ databases">
        <authorList>
            <person name="Weinstock G."/>
            <person name="Sodergren E."/>
            <person name="Clifton S."/>
            <person name="Fulton L."/>
            <person name="Fulton B."/>
            <person name="Courtney L."/>
            <person name="Fronick C."/>
            <person name="Harrison M."/>
            <person name="Strong C."/>
            <person name="Farmer C."/>
            <person name="Delahaunty K."/>
            <person name="Markovic C."/>
            <person name="Hall O."/>
            <person name="Minx P."/>
            <person name="Tomlinson C."/>
            <person name="Mitreva M."/>
            <person name="Nelson J."/>
            <person name="Hou S."/>
            <person name="Wollam A."/>
            <person name="Pepin K.H."/>
            <person name="Johnson M."/>
            <person name="Bhonagiri V."/>
            <person name="Nash W.E."/>
            <person name="Warren W."/>
            <person name="Chinwalla A."/>
            <person name="Mardis E.R."/>
            <person name="Wilson R.K."/>
        </authorList>
    </citation>
    <scope>NUCLEOTIDE SEQUENCE [LARGE SCALE GENOMIC DNA]</scope>
    <source>
        <strain evidence="3">DSM 14469</strain>
    </source>
</reference>
<protein>
    <recommendedName>
        <fullName evidence="5">TraX protein</fullName>
    </recommendedName>
</protein>
<proteinExistence type="predicted"/>
<dbReference type="Pfam" id="PF05857">
    <property type="entry name" value="TraX"/>
    <property type="match status" value="1"/>
</dbReference>
<evidence type="ECO:0008006" key="5">
    <source>
        <dbReference type="Google" id="ProtNLM"/>
    </source>
</evidence>
<dbReference type="STRING" id="168384.SAMN05660368_02860"/>
<organism evidence="3 4">
    <name type="scientific">Marvinbryantia formatexigens DSM 14469</name>
    <dbReference type="NCBI Taxonomy" id="478749"/>
    <lineage>
        <taxon>Bacteria</taxon>
        <taxon>Bacillati</taxon>
        <taxon>Bacillota</taxon>
        <taxon>Clostridia</taxon>
        <taxon>Lachnospirales</taxon>
        <taxon>Lachnospiraceae</taxon>
        <taxon>Marvinbryantia</taxon>
    </lineage>
</organism>
<keyword evidence="2" id="KW-0812">Transmembrane</keyword>
<feature type="transmembrane region" description="Helical" evidence="2">
    <location>
        <begin position="132"/>
        <end position="152"/>
    </location>
</feature>
<dbReference type="EMBL" id="ACCL02000002">
    <property type="protein sequence ID" value="EET62637.1"/>
    <property type="molecule type" value="Genomic_DNA"/>
</dbReference>
<feature type="transmembrane region" description="Helical" evidence="2">
    <location>
        <begin position="94"/>
        <end position="120"/>
    </location>
</feature>
<feature type="transmembrane region" description="Helical" evidence="2">
    <location>
        <begin position="232"/>
        <end position="254"/>
    </location>
</feature>
<sequence>MYTENKKREGVRRQKENCAGRSWKGEEQEMAGMTGRRNVVWKTPEITSFGLKMFACAAMLLQTIGITVVQNGIIHLGSYTQEGLSKAMEADSTLMMQAGIGSVLQLIGGLAVPVFAFLLVEGFLNTSSYRNYLLGMVIFALLSEIPYDYAVSQKLIDWSSQNALVTMSICLLMLYFLRMCKERGGAAGNLMQAVIVLCAIAWVTVFRSAYGLCMVLLVADFYIFYTKNVLKTILGVIASLLYVTGPLSFYPIWCYNGVRKDKFSKYVFYAFYPLHLLVLGLIANLLL</sequence>
<keyword evidence="2" id="KW-0472">Membrane</keyword>
<feature type="transmembrane region" description="Helical" evidence="2">
    <location>
        <begin position="51"/>
        <end position="74"/>
    </location>
</feature>
<gene>
    <name evidence="3" type="ORF">BRYFOR_05672</name>
</gene>
<dbReference type="AlphaFoldDB" id="C6LAN0"/>
<accession>C6LAN0</accession>
<evidence type="ECO:0000313" key="4">
    <source>
        <dbReference type="Proteomes" id="UP000005561"/>
    </source>
</evidence>
<feature type="transmembrane region" description="Helical" evidence="2">
    <location>
        <begin position="158"/>
        <end position="177"/>
    </location>
</feature>